<dbReference type="OrthoDB" id="283383at2"/>
<dbReference type="AlphaFoldDB" id="A0A5C5Y3Y7"/>
<evidence type="ECO:0000313" key="3">
    <source>
        <dbReference type="EMBL" id="TWT69874.1"/>
    </source>
</evidence>
<dbReference type="GO" id="GO:0015627">
    <property type="term" value="C:type II protein secretion system complex"/>
    <property type="evidence" value="ECO:0007669"/>
    <property type="project" value="InterPro"/>
</dbReference>
<proteinExistence type="predicted"/>
<keyword evidence="4" id="KW-1185">Reference proteome</keyword>
<protein>
    <submittedName>
        <fullName evidence="3">Type II secretion system protein G</fullName>
    </submittedName>
</protein>
<keyword evidence="2" id="KW-0812">Transmembrane</keyword>
<evidence type="ECO:0000313" key="4">
    <source>
        <dbReference type="Proteomes" id="UP000317238"/>
    </source>
</evidence>
<sequence>MSNTQVHNDASSPDRHIDPAARQSLAARHGFTLVEILVVIVIIGILAGIAIPAVTNVIATGRETALKVEITQLADSVEQYNLKYGDYPPDMSSWTIAQRHLKKAFPRMSQRDLTLLYNMCHDGNGRFNPAAVDRSEALVLFLGGFSDDAAYPLTGAGGPFECRLAKNNAAYTTTTNVADFQYNVSRNDALFEFDVARLTVNAAAAETGGQVNSTDDGDLIPAYQMDGRAAPFVYFESRTYGGIPDAVSTLVAGANPYNGYYNPDFGGVRPYKTNVPVSPTGSGWGTEPDASLKSWKFANDKSFQIIAAGTDDTFGTLIRMPMTAAQNTVAASDLPAYFIEKTGKAMTINSNATSPQQTLITGMDGFQEDGAVNGSEGNAHLDNITNFSSRTLESDLET</sequence>
<accession>A0A5C5Y3Y7</accession>
<dbReference type="InterPro" id="IPR045584">
    <property type="entry name" value="Pilin-like"/>
</dbReference>
<evidence type="ECO:0000256" key="1">
    <source>
        <dbReference type="ARBA" id="ARBA00022481"/>
    </source>
</evidence>
<comment type="caution">
    <text evidence="3">The sequence shown here is derived from an EMBL/GenBank/DDBJ whole genome shotgun (WGS) entry which is preliminary data.</text>
</comment>
<dbReference type="SUPFAM" id="SSF54523">
    <property type="entry name" value="Pili subunits"/>
    <property type="match status" value="1"/>
</dbReference>
<gene>
    <name evidence="3" type="primary">xcpT_9</name>
    <name evidence="3" type="ORF">Pan14r_21700</name>
</gene>
<feature type="transmembrane region" description="Helical" evidence="2">
    <location>
        <begin position="31"/>
        <end position="54"/>
    </location>
</feature>
<dbReference type="PANTHER" id="PTHR30093">
    <property type="entry name" value="GENERAL SECRETION PATHWAY PROTEIN G"/>
    <property type="match status" value="1"/>
</dbReference>
<dbReference type="Pfam" id="PF07963">
    <property type="entry name" value="N_methyl"/>
    <property type="match status" value="1"/>
</dbReference>
<keyword evidence="2" id="KW-0472">Membrane</keyword>
<keyword evidence="1" id="KW-0488">Methylation</keyword>
<dbReference type="RefSeq" id="WP_146439080.1">
    <property type="nucleotide sequence ID" value="NZ_SJPL01000001.1"/>
</dbReference>
<dbReference type="PANTHER" id="PTHR30093:SF2">
    <property type="entry name" value="TYPE II SECRETION SYSTEM PROTEIN H"/>
    <property type="match status" value="1"/>
</dbReference>
<organism evidence="3 4">
    <name type="scientific">Crateriforma conspicua</name>
    <dbReference type="NCBI Taxonomy" id="2527996"/>
    <lineage>
        <taxon>Bacteria</taxon>
        <taxon>Pseudomonadati</taxon>
        <taxon>Planctomycetota</taxon>
        <taxon>Planctomycetia</taxon>
        <taxon>Planctomycetales</taxon>
        <taxon>Planctomycetaceae</taxon>
        <taxon>Crateriforma</taxon>
    </lineage>
</organism>
<dbReference type="Proteomes" id="UP000317238">
    <property type="component" value="Unassembled WGS sequence"/>
</dbReference>
<dbReference type="PROSITE" id="PS00409">
    <property type="entry name" value="PROKAR_NTER_METHYL"/>
    <property type="match status" value="1"/>
</dbReference>
<dbReference type="PRINTS" id="PR00813">
    <property type="entry name" value="BCTERIALGSPG"/>
</dbReference>
<keyword evidence="2" id="KW-1133">Transmembrane helix</keyword>
<dbReference type="Gene3D" id="3.30.700.10">
    <property type="entry name" value="Glycoprotein, Type 4 Pilin"/>
    <property type="match status" value="1"/>
</dbReference>
<name>A0A5C5Y3Y7_9PLAN</name>
<dbReference type="InterPro" id="IPR012902">
    <property type="entry name" value="N_methyl_site"/>
</dbReference>
<dbReference type="EMBL" id="SJPL01000001">
    <property type="protein sequence ID" value="TWT69874.1"/>
    <property type="molecule type" value="Genomic_DNA"/>
</dbReference>
<dbReference type="NCBIfam" id="TIGR02532">
    <property type="entry name" value="IV_pilin_GFxxxE"/>
    <property type="match status" value="1"/>
</dbReference>
<dbReference type="InterPro" id="IPR000983">
    <property type="entry name" value="Bac_GSPG_pilin"/>
</dbReference>
<dbReference type="GO" id="GO:0015628">
    <property type="term" value="P:protein secretion by the type II secretion system"/>
    <property type="evidence" value="ECO:0007669"/>
    <property type="project" value="InterPro"/>
</dbReference>
<evidence type="ECO:0000256" key="2">
    <source>
        <dbReference type="SAM" id="Phobius"/>
    </source>
</evidence>
<reference evidence="3 4" key="1">
    <citation type="submission" date="2019-02" db="EMBL/GenBank/DDBJ databases">
        <title>Deep-cultivation of Planctomycetes and their phenomic and genomic characterization uncovers novel biology.</title>
        <authorList>
            <person name="Wiegand S."/>
            <person name="Jogler M."/>
            <person name="Boedeker C."/>
            <person name="Pinto D."/>
            <person name="Vollmers J."/>
            <person name="Rivas-Marin E."/>
            <person name="Kohn T."/>
            <person name="Peeters S.H."/>
            <person name="Heuer A."/>
            <person name="Rast P."/>
            <person name="Oberbeckmann S."/>
            <person name="Bunk B."/>
            <person name="Jeske O."/>
            <person name="Meyerdierks A."/>
            <person name="Storesund J.E."/>
            <person name="Kallscheuer N."/>
            <person name="Luecker S."/>
            <person name="Lage O.M."/>
            <person name="Pohl T."/>
            <person name="Merkel B.J."/>
            <person name="Hornburger P."/>
            <person name="Mueller R.-W."/>
            <person name="Bruemmer F."/>
            <person name="Labrenz M."/>
            <person name="Spormann A.M."/>
            <person name="Op Den Camp H."/>
            <person name="Overmann J."/>
            <person name="Amann R."/>
            <person name="Jetten M.S.M."/>
            <person name="Mascher T."/>
            <person name="Medema M.H."/>
            <person name="Devos D.P."/>
            <person name="Kaster A.-K."/>
            <person name="Ovreas L."/>
            <person name="Rohde M."/>
            <person name="Galperin M.Y."/>
            <person name="Jogler C."/>
        </authorList>
    </citation>
    <scope>NUCLEOTIDE SEQUENCE [LARGE SCALE GENOMIC DNA]</scope>
    <source>
        <strain evidence="3 4">Pan14r</strain>
    </source>
</reference>